<evidence type="ECO:0000313" key="3">
    <source>
        <dbReference type="EMBL" id="QDY86791.1"/>
    </source>
</evidence>
<feature type="transmembrane region" description="Helical" evidence="1">
    <location>
        <begin position="702"/>
        <end position="726"/>
    </location>
</feature>
<dbReference type="RefSeq" id="WP_146368399.1">
    <property type="nucleotide sequence ID" value="NZ_CP042295.1"/>
</dbReference>
<gene>
    <name evidence="3" type="ORF">FRW55_01270</name>
</gene>
<dbReference type="InterPro" id="IPR054788">
    <property type="entry name" value="MSC_0620_UU052-like"/>
</dbReference>
<keyword evidence="4" id="KW-1185">Reference proteome</keyword>
<name>A0A5B8JWV5_9MOLU</name>
<proteinExistence type="predicted"/>
<sequence>MKNRLKWLLLTISTSTLPLITLSASSENNSSNNGGTVSPDFDKFKDTTKKRINDFLNSIIDKKIEEYKVRSRNLLSEIDNNGDNFAQKIIESLYMQYLSNFLSKNKDQILDDYISKGIVIVYSRIISENKFLSEANIDFNGDSYPEVKVADSDEFNYEHLIDDPEINREISIRNIVNSNKLEDINSKNDKYFSELEADFDRYFANKEDFPKLDLQSVIDKDGTVSIDKNPETNVLELTVPKNYQDWDDYIIRKIKPRFTAYDLRKNKEIEKEDISDEEQPEEEPILPAIPDIVPPNATDVETNVDPFDAKIGQENVGRFNPYVNYEYYDSINLTDLATKFSENVDELNKFFYFNNPINTRYEYKVIKLKNINERLYADIKIKDLVNNKEIIYENSEVKKELTKKKTILEQIKIDTVNEIYLKFYESLGLNKKIDLKKLGNTKILSNTVFNMIFESIRIYSDNKFIKEVNSIISDYLIKYKDLSSDALYEKFGKDKNSDFRHDIKYLLLSSHFNSYINKINFWNYLSRAYQELFNEYVSFINTNKQVILHNIDLIIIKNDKNNSEKTLDKEKIEKVIRALNKDINYLFGVINISNPAEIIDEYEEYLSQVKKVQSQFRNLATVTSITKKLTNEDLNGSENVLERFTEAFRSLEVNPVKQPKSDLILIRVLGYVILGVGVLLTIITSALQIFKNKRNKKSSSKINASLVLSWLVSALMVVTSIILILIGNGGL</sequence>
<feature type="transmembrane region" description="Helical" evidence="1">
    <location>
        <begin position="668"/>
        <end position="690"/>
    </location>
</feature>
<dbReference type="NCBIfam" id="NF045829">
    <property type="entry name" value="UU052_fam"/>
    <property type="match status" value="1"/>
</dbReference>
<dbReference type="KEGG" id="mans:FRW55_01270"/>
<accession>A0A5B8JWV5</accession>
<dbReference type="AlphaFoldDB" id="A0A5B8JWV5"/>
<keyword evidence="2" id="KW-0732">Signal</keyword>
<evidence type="ECO:0000256" key="2">
    <source>
        <dbReference type="SAM" id="SignalP"/>
    </source>
</evidence>
<dbReference type="Proteomes" id="UP000318927">
    <property type="component" value="Chromosome"/>
</dbReference>
<reference evidence="3 4" key="1">
    <citation type="journal article" date="2019" name="Microbiol. Resour. Announc.">
        <title>Complete Genome Sequences of Three Mycoplasma anserisalpingitis (Mycoplasma sp. 1220) Strains.</title>
        <authorList>
            <person name="Grozner D."/>
            <person name="Forro B."/>
            <person name="Kovacs A.B."/>
            <person name="Marton S."/>
            <person name="Banyai K."/>
            <person name="Kreizinger Z."/>
            <person name="Sulyok K.M."/>
            <person name="Gyuranecz M."/>
        </authorList>
    </citation>
    <scope>NUCLEOTIDE SEQUENCE [LARGE SCALE GENOMIC DNA]</scope>
    <source>
        <strain evidence="3 4">ATCC:BAA-2147</strain>
    </source>
</reference>
<evidence type="ECO:0008006" key="5">
    <source>
        <dbReference type="Google" id="ProtNLM"/>
    </source>
</evidence>
<feature type="chain" id="PRO_5022998362" description="Transmembrane protein" evidence="2">
    <location>
        <begin position="27"/>
        <end position="731"/>
    </location>
</feature>
<keyword evidence="1" id="KW-0472">Membrane</keyword>
<feature type="signal peptide" evidence="2">
    <location>
        <begin position="1"/>
        <end position="26"/>
    </location>
</feature>
<evidence type="ECO:0000256" key="1">
    <source>
        <dbReference type="SAM" id="Phobius"/>
    </source>
</evidence>
<evidence type="ECO:0000313" key="4">
    <source>
        <dbReference type="Proteomes" id="UP000318927"/>
    </source>
</evidence>
<keyword evidence="1" id="KW-1133">Transmembrane helix</keyword>
<dbReference type="OrthoDB" id="396713at2"/>
<dbReference type="EMBL" id="CP042295">
    <property type="protein sequence ID" value="QDY86791.1"/>
    <property type="molecule type" value="Genomic_DNA"/>
</dbReference>
<keyword evidence="1" id="KW-0812">Transmembrane</keyword>
<organism evidence="3 4">
    <name type="scientific">Mycoplasma anserisalpingitidis</name>
    <dbReference type="NCBI Taxonomy" id="519450"/>
    <lineage>
        <taxon>Bacteria</taxon>
        <taxon>Bacillati</taxon>
        <taxon>Mycoplasmatota</taxon>
        <taxon>Mollicutes</taxon>
        <taxon>Mycoplasmataceae</taxon>
        <taxon>Mycoplasma</taxon>
    </lineage>
</organism>
<protein>
    <recommendedName>
        <fullName evidence="5">Transmembrane protein</fullName>
    </recommendedName>
</protein>